<dbReference type="PANTHER" id="PTHR22100">
    <property type="entry name" value="WINGS APART-LIKE PROTEIN HOMOLOG"/>
    <property type="match status" value="1"/>
</dbReference>
<dbReference type="Gene3D" id="1.25.10.10">
    <property type="entry name" value="Leucine-rich Repeat Variant"/>
    <property type="match status" value="1"/>
</dbReference>
<organism evidence="3 4">
    <name type="scientific">Leptotrombidium deliense</name>
    <dbReference type="NCBI Taxonomy" id="299467"/>
    <lineage>
        <taxon>Eukaryota</taxon>
        <taxon>Metazoa</taxon>
        <taxon>Ecdysozoa</taxon>
        <taxon>Arthropoda</taxon>
        <taxon>Chelicerata</taxon>
        <taxon>Arachnida</taxon>
        <taxon>Acari</taxon>
        <taxon>Acariformes</taxon>
        <taxon>Trombidiformes</taxon>
        <taxon>Prostigmata</taxon>
        <taxon>Anystina</taxon>
        <taxon>Parasitengona</taxon>
        <taxon>Trombiculoidea</taxon>
        <taxon>Trombiculidae</taxon>
        <taxon>Leptotrombidium</taxon>
    </lineage>
</organism>
<comment type="similarity">
    <text evidence="1">Belongs to the WAPL family.</text>
</comment>
<evidence type="ECO:0000256" key="1">
    <source>
        <dbReference type="ARBA" id="ARBA00006854"/>
    </source>
</evidence>
<dbReference type="AlphaFoldDB" id="A0A443SIG7"/>
<dbReference type="InterPro" id="IPR022771">
    <property type="entry name" value="WAPL_C"/>
</dbReference>
<dbReference type="Proteomes" id="UP000288716">
    <property type="component" value="Unassembled WGS sequence"/>
</dbReference>
<feature type="domain" description="WAPL" evidence="2">
    <location>
        <begin position="1"/>
        <end position="313"/>
    </location>
</feature>
<evidence type="ECO:0000259" key="2">
    <source>
        <dbReference type="PROSITE" id="PS51271"/>
    </source>
</evidence>
<dbReference type="OrthoDB" id="78088at2759"/>
<dbReference type="EMBL" id="NCKV01002110">
    <property type="protein sequence ID" value="RWS27314.1"/>
    <property type="molecule type" value="Genomic_DNA"/>
</dbReference>
<dbReference type="STRING" id="299467.A0A443SIG7"/>
<protein>
    <submittedName>
        <fullName evidence="3">Wings apart-like protein</fullName>
    </submittedName>
</protein>
<dbReference type="InterPro" id="IPR011989">
    <property type="entry name" value="ARM-like"/>
</dbReference>
<dbReference type="InterPro" id="IPR039874">
    <property type="entry name" value="WAPL"/>
</dbReference>
<dbReference type="VEuPathDB" id="VectorBase:LDEU004727"/>
<dbReference type="Pfam" id="PF07814">
    <property type="entry name" value="WAPL"/>
    <property type="match status" value="1"/>
</dbReference>
<gene>
    <name evidence="3" type="ORF">B4U80_04832</name>
</gene>
<accession>A0A443SIG7</accession>
<dbReference type="PROSITE" id="PS51271">
    <property type="entry name" value="WAPL"/>
    <property type="match status" value="1"/>
</dbReference>
<name>A0A443SIG7_9ACAR</name>
<proteinExistence type="inferred from homology"/>
<evidence type="ECO:0000313" key="4">
    <source>
        <dbReference type="Proteomes" id="UP000288716"/>
    </source>
</evidence>
<comment type="caution">
    <text evidence="3">The sequence shown here is derived from an EMBL/GenBank/DDBJ whole genome shotgun (WGS) entry which is preliminary data.</text>
</comment>
<dbReference type="PANTHER" id="PTHR22100:SF13">
    <property type="entry name" value="WINGS APART-LIKE PROTEIN HOMOLOG"/>
    <property type="match status" value="1"/>
</dbReference>
<keyword evidence="4" id="KW-1185">Reference proteome</keyword>
<feature type="non-terminal residue" evidence="3">
    <location>
        <position position="1"/>
    </location>
</feature>
<dbReference type="InterPro" id="IPR012502">
    <property type="entry name" value="WAPL_dom"/>
</dbReference>
<evidence type="ECO:0000313" key="3">
    <source>
        <dbReference type="EMBL" id="RWS27314.1"/>
    </source>
</evidence>
<reference evidence="3 4" key="1">
    <citation type="journal article" date="2018" name="Gigascience">
        <title>Genomes of trombidid mites reveal novel predicted allergens and laterally-transferred genes associated with secondary metabolism.</title>
        <authorList>
            <person name="Dong X."/>
            <person name="Chaisiri K."/>
            <person name="Xia D."/>
            <person name="Armstrong S.D."/>
            <person name="Fang Y."/>
            <person name="Donnelly M.J."/>
            <person name="Kadowaki T."/>
            <person name="McGarry J.W."/>
            <person name="Darby A.C."/>
            <person name="Makepeace B.L."/>
        </authorList>
    </citation>
    <scope>NUCLEOTIDE SEQUENCE [LARGE SCALE GENOMIC DNA]</scope>
    <source>
        <strain evidence="3">UoL-UT</strain>
    </source>
</reference>
<sequence length="365" mass="40951">QKGYGKYLKLSDLTAGRLSMEALLGLTSKRAGDWFKEELRILKGCDFLMNTIINLCESETDLNDEGQLNKIDRTLRVVENVTFMNEENQKYIITYKSGLFIETCIKLIKFCKNSVITSLDSASFLSTLLSVLRIFTNLTSESASGCLAIGSFSGVFDLLLEMVFELPSFIVPDSRFELLILLLCLCINLVEFCDVIRESFVKRNAMFQRLIDIFIERTNEAQKTEQQADDLLESHENQTLTEAMQDSLLNQVLAKSGKHMEHCIIAACVCLLIGCGIKENRKAMDVVKEQLPEASFDSMVDVLIKLKEFAHLADIMTPSGVKRVEKILAVFTSLNTSSINCENSLLSSDATFDDSSFIKTDDDVL</sequence>